<feature type="binding site" evidence="1">
    <location>
        <position position="191"/>
    </location>
    <ligand>
        <name>ATP</name>
        <dbReference type="ChEBI" id="CHEBI:30616"/>
    </ligand>
</feature>
<reference evidence="6 7" key="1">
    <citation type="submission" date="2019-02" db="EMBL/GenBank/DDBJ databases">
        <title>Genomic Encyclopedia of Type Strains, Phase IV (KMG-IV): sequencing the most valuable type-strain genomes for metagenomic binning, comparative biology and taxonomic classification.</title>
        <authorList>
            <person name="Goeker M."/>
        </authorList>
    </citation>
    <scope>NUCLEOTIDE SEQUENCE [LARGE SCALE GENOMIC DNA]</scope>
    <source>
        <strain evidence="6 7">DSM 101727</strain>
    </source>
</reference>
<feature type="binding site" evidence="3">
    <location>
        <begin position="195"/>
        <end position="202"/>
    </location>
    <ligand>
        <name>ATP</name>
        <dbReference type="ChEBI" id="CHEBI:30616"/>
    </ligand>
</feature>
<keyword evidence="7" id="KW-1185">Reference proteome</keyword>
<feature type="binding site" evidence="1">
    <location>
        <position position="58"/>
    </location>
    <ligand>
        <name>ATP</name>
        <dbReference type="ChEBI" id="CHEBI:30616"/>
    </ligand>
</feature>
<dbReference type="AlphaFoldDB" id="A0A4Q7KNL1"/>
<dbReference type="PANTHER" id="PTHR13504">
    <property type="entry name" value="FIDO DOMAIN-CONTAINING PROTEIN DDB_G0283145"/>
    <property type="match status" value="1"/>
</dbReference>
<dbReference type="InterPro" id="IPR040198">
    <property type="entry name" value="Fido_containing"/>
</dbReference>
<dbReference type="GO" id="GO:0005524">
    <property type="term" value="F:ATP binding"/>
    <property type="evidence" value="ECO:0007669"/>
    <property type="project" value="UniProtKB-KW"/>
</dbReference>
<feature type="binding site" evidence="1">
    <location>
        <position position="233"/>
    </location>
    <ligand>
        <name>ATP</name>
        <dbReference type="ChEBI" id="CHEBI:30616"/>
    </ligand>
</feature>
<evidence type="ECO:0000256" key="1">
    <source>
        <dbReference type="PIRSR" id="PIRSR038925-1"/>
    </source>
</evidence>
<accession>A0A4Q7KNL1</accession>
<dbReference type="SUPFAM" id="SSF140931">
    <property type="entry name" value="Fic-like"/>
    <property type="match status" value="1"/>
</dbReference>
<dbReference type="Gene3D" id="1.10.3290.10">
    <property type="entry name" value="Fido-like domain"/>
    <property type="match status" value="1"/>
</dbReference>
<keyword evidence="1" id="KW-0547">Nucleotide-binding</keyword>
<gene>
    <name evidence="6" type="ORF">EV193_105476</name>
</gene>
<feature type="domain" description="Fido" evidence="5">
    <location>
        <begin position="104"/>
        <end position="255"/>
    </location>
</feature>
<feature type="glycosylation site" description="N-linked (GlcNAc...) asparagine" evidence="4">
    <location>
        <position position="90"/>
    </location>
</feature>
<dbReference type="PANTHER" id="PTHR13504:SF38">
    <property type="entry name" value="FIDO DOMAIN-CONTAINING PROTEIN"/>
    <property type="match status" value="1"/>
</dbReference>
<sequence>MPKDVPRSLDLESDTVLLLSEADSALGYLQGLGKLIRDPDLLIGPFLTREAIASTRIEGTRASLSDVFKAGQEVQPERPDDVEEVVCYLNASRKGLELIESLPITQRLIVEVHKVLMSGVRGSERQPGTIRTSPVWIGTGTHRLEDAHYVAPAPQHIGDLLTDWEKFVNEPSRIPVLVRCALMHYQFETIHPFLDGNGRIGRLLVGLMLISEGRLTTPLLYLSGYLENHRSEYYERLQAVRERGEMQEWVRFFLRAVRDQANDSVSRAEKLVELRERYLDQARSDSSRVSAIVPLIFQNPFISVSRVSKAAGVSGQGARNLLTRAEQHGWLSRMGKATGRGGRAMWLAQEVFSVIDEPFVYGIE</sequence>
<dbReference type="Pfam" id="PF13784">
    <property type="entry name" value="Fic_N"/>
    <property type="match status" value="1"/>
</dbReference>
<dbReference type="Proteomes" id="UP000294257">
    <property type="component" value="Unassembled WGS sequence"/>
</dbReference>
<dbReference type="InterPro" id="IPR003812">
    <property type="entry name" value="Fido"/>
</dbReference>
<feature type="binding site" evidence="1">
    <location>
        <begin position="196"/>
        <end position="202"/>
    </location>
    <ligand>
        <name>ATP</name>
        <dbReference type="ChEBI" id="CHEBI:30616"/>
    </ligand>
</feature>
<proteinExistence type="predicted"/>
<dbReference type="PROSITE" id="PS51459">
    <property type="entry name" value="FIDO"/>
    <property type="match status" value="1"/>
</dbReference>
<dbReference type="EMBL" id="SGWQ01000005">
    <property type="protein sequence ID" value="RZS37916.1"/>
    <property type="molecule type" value="Genomic_DNA"/>
</dbReference>
<organism evidence="6 7">
    <name type="scientific">Herbihabitans rhizosphaerae</name>
    <dbReference type="NCBI Taxonomy" id="1872711"/>
    <lineage>
        <taxon>Bacteria</taxon>
        <taxon>Bacillati</taxon>
        <taxon>Actinomycetota</taxon>
        <taxon>Actinomycetes</taxon>
        <taxon>Pseudonocardiales</taxon>
        <taxon>Pseudonocardiaceae</taxon>
        <taxon>Herbihabitans</taxon>
    </lineage>
</organism>
<dbReference type="Pfam" id="PF02661">
    <property type="entry name" value="Fic"/>
    <property type="match status" value="1"/>
</dbReference>
<evidence type="ECO:0000256" key="3">
    <source>
        <dbReference type="PIRSR" id="PIRSR640198-2"/>
    </source>
</evidence>
<feature type="active site" evidence="2">
    <location>
        <position position="191"/>
    </location>
</feature>
<name>A0A4Q7KNL1_9PSEU</name>
<dbReference type="PIRSF" id="PIRSF038925">
    <property type="entry name" value="AMP-prot_trans"/>
    <property type="match status" value="1"/>
</dbReference>
<protein>
    <submittedName>
        <fullName evidence="6">Fic family protein</fullName>
    </submittedName>
</protein>
<evidence type="ECO:0000313" key="6">
    <source>
        <dbReference type="EMBL" id="RZS37916.1"/>
    </source>
</evidence>
<comment type="caution">
    <text evidence="6">The sequence shown here is derived from an EMBL/GenBank/DDBJ whole genome shotgun (WGS) entry which is preliminary data.</text>
</comment>
<dbReference type="InterPro" id="IPR036597">
    <property type="entry name" value="Fido-like_dom_sf"/>
</dbReference>
<dbReference type="InterPro" id="IPR026287">
    <property type="entry name" value="SoFic-like"/>
</dbReference>
<feature type="binding site" evidence="3">
    <location>
        <begin position="233"/>
        <end position="234"/>
    </location>
    <ligand>
        <name>ATP</name>
        <dbReference type="ChEBI" id="CHEBI:30616"/>
    </ligand>
</feature>
<dbReference type="InterPro" id="IPR025758">
    <property type="entry name" value="Fic/DOC_N"/>
</dbReference>
<evidence type="ECO:0000313" key="7">
    <source>
        <dbReference type="Proteomes" id="UP000294257"/>
    </source>
</evidence>
<evidence type="ECO:0000256" key="2">
    <source>
        <dbReference type="PIRSR" id="PIRSR640198-1"/>
    </source>
</evidence>
<dbReference type="OrthoDB" id="9813719at2"/>
<keyword evidence="1" id="KW-0067">ATP-binding</keyword>
<evidence type="ECO:0000256" key="4">
    <source>
        <dbReference type="PIRSR" id="PIRSR640198-4"/>
    </source>
</evidence>
<evidence type="ECO:0000259" key="5">
    <source>
        <dbReference type="PROSITE" id="PS51459"/>
    </source>
</evidence>